<dbReference type="Proteomes" id="UP000054166">
    <property type="component" value="Unassembled WGS sequence"/>
</dbReference>
<reference evidence="2" key="2">
    <citation type="submission" date="2015-01" db="EMBL/GenBank/DDBJ databases">
        <title>Evolutionary Origins and Diversification of the Mycorrhizal Mutualists.</title>
        <authorList>
            <consortium name="DOE Joint Genome Institute"/>
            <consortium name="Mycorrhizal Genomics Consortium"/>
            <person name="Kohler A."/>
            <person name="Kuo A."/>
            <person name="Nagy L.G."/>
            <person name="Floudas D."/>
            <person name="Copeland A."/>
            <person name="Barry K.W."/>
            <person name="Cichocki N."/>
            <person name="Veneault-Fourrey C."/>
            <person name="LaButti K."/>
            <person name="Lindquist E.A."/>
            <person name="Lipzen A."/>
            <person name="Lundell T."/>
            <person name="Morin E."/>
            <person name="Murat C."/>
            <person name="Riley R."/>
            <person name="Ohm R."/>
            <person name="Sun H."/>
            <person name="Tunlid A."/>
            <person name="Henrissat B."/>
            <person name="Grigoriev I.V."/>
            <person name="Hibbett D.S."/>
            <person name="Martin F."/>
        </authorList>
    </citation>
    <scope>NUCLEOTIDE SEQUENCE [LARGE SCALE GENOMIC DNA]</scope>
    <source>
        <strain evidence="2">F 1598</strain>
    </source>
</reference>
<dbReference type="AlphaFoldDB" id="A0A0C3BRG8"/>
<feature type="non-terminal residue" evidence="1">
    <location>
        <position position="194"/>
    </location>
</feature>
<keyword evidence="2" id="KW-1185">Reference proteome</keyword>
<dbReference type="STRING" id="765440.A0A0C3BRG8"/>
<dbReference type="InParanoid" id="A0A0C3BRG8"/>
<reference evidence="1 2" key="1">
    <citation type="submission" date="2014-04" db="EMBL/GenBank/DDBJ databases">
        <authorList>
            <consortium name="DOE Joint Genome Institute"/>
            <person name="Kuo A."/>
            <person name="Tarkka M."/>
            <person name="Buscot F."/>
            <person name="Kohler A."/>
            <person name="Nagy L.G."/>
            <person name="Floudas D."/>
            <person name="Copeland A."/>
            <person name="Barry K.W."/>
            <person name="Cichocki N."/>
            <person name="Veneault-Fourrey C."/>
            <person name="LaButti K."/>
            <person name="Lindquist E.A."/>
            <person name="Lipzen A."/>
            <person name="Lundell T."/>
            <person name="Morin E."/>
            <person name="Murat C."/>
            <person name="Sun H."/>
            <person name="Tunlid A."/>
            <person name="Henrissat B."/>
            <person name="Grigoriev I.V."/>
            <person name="Hibbett D.S."/>
            <person name="Martin F."/>
            <person name="Nordberg H.P."/>
            <person name="Cantor M.N."/>
            <person name="Hua S.X."/>
        </authorList>
    </citation>
    <scope>NUCLEOTIDE SEQUENCE [LARGE SCALE GENOMIC DNA]</scope>
    <source>
        <strain evidence="1 2">F 1598</strain>
    </source>
</reference>
<dbReference type="OrthoDB" id="73076at2759"/>
<dbReference type="HOGENOM" id="CLU_1337816_0_0_1"/>
<protein>
    <submittedName>
        <fullName evidence="1">Uncharacterized protein</fullName>
    </submittedName>
</protein>
<gene>
    <name evidence="1" type="ORF">PILCRDRAFT_55519</name>
</gene>
<evidence type="ECO:0000313" key="1">
    <source>
        <dbReference type="EMBL" id="KIM79927.1"/>
    </source>
</evidence>
<dbReference type="EMBL" id="KN833006">
    <property type="protein sequence ID" value="KIM79927.1"/>
    <property type="molecule type" value="Genomic_DNA"/>
</dbReference>
<accession>A0A0C3BRG8</accession>
<organism evidence="1 2">
    <name type="scientific">Piloderma croceum (strain F 1598)</name>
    <dbReference type="NCBI Taxonomy" id="765440"/>
    <lineage>
        <taxon>Eukaryota</taxon>
        <taxon>Fungi</taxon>
        <taxon>Dikarya</taxon>
        <taxon>Basidiomycota</taxon>
        <taxon>Agaricomycotina</taxon>
        <taxon>Agaricomycetes</taxon>
        <taxon>Agaricomycetidae</taxon>
        <taxon>Atheliales</taxon>
        <taxon>Atheliaceae</taxon>
        <taxon>Piloderma</taxon>
    </lineage>
</organism>
<evidence type="ECO:0000313" key="2">
    <source>
        <dbReference type="Proteomes" id="UP000054166"/>
    </source>
</evidence>
<sequence length="194" mass="21488">MVTKVDKEERGVGMQNFQYSPAWDEFVHIVSIHSPRAHKFLAEHFPAWTIRSIQQKEARQPRLPMTICEKTFELVVEHLAAVNYNGLVALSCDDSKLFSSLQLYFDGNENKHYLVGAVGGPILVPNPDDIKTVMSDPTVVKATKIPLPKVAPIIVAAIPIPNDLDANALLIYLEQIVDGLLTHNVKVTSYSADG</sequence>
<proteinExistence type="predicted"/>
<name>A0A0C3BRG8_PILCF</name>